<proteinExistence type="inferred from homology"/>
<evidence type="ECO:0000259" key="9">
    <source>
        <dbReference type="PROSITE" id="PS50928"/>
    </source>
</evidence>
<dbReference type="SUPFAM" id="SSF161098">
    <property type="entry name" value="MetI-like"/>
    <property type="match status" value="1"/>
</dbReference>
<evidence type="ECO:0000313" key="11">
    <source>
        <dbReference type="Proteomes" id="UP001597541"/>
    </source>
</evidence>
<feature type="transmembrane region" description="Helical" evidence="7">
    <location>
        <begin position="274"/>
        <end position="293"/>
    </location>
</feature>
<protein>
    <submittedName>
        <fullName evidence="10">Carbohydrate ABC transporter permease</fullName>
    </submittedName>
</protein>
<dbReference type="PANTHER" id="PTHR43744:SF12">
    <property type="entry name" value="ABC TRANSPORTER PERMEASE PROTEIN MG189-RELATED"/>
    <property type="match status" value="1"/>
</dbReference>
<comment type="caution">
    <text evidence="10">The sequence shown here is derived from an EMBL/GenBank/DDBJ whole genome shotgun (WGS) entry which is preliminary data.</text>
</comment>
<keyword evidence="6 7" id="KW-0472">Membrane</keyword>
<dbReference type="InterPro" id="IPR000515">
    <property type="entry name" value="MetI-like"/>
</dbReference>
<keyword evidence="11" id="KW-1185">Reference proteome</keyword>
<evidence type="ECO:0000256" key="3">
    <source>
        <dbReference type="ARBA" id="ARBA00022475"/>
    </source>
</evidence>
<dbReference type="PROSITE" id="PS50928">
    <property type="entry name" value="ABC_TM1"/>
    <property type="match status" value="1"/>
</dbReference>
<feature type="transmembrane region" description="Helical" evidence="7">
    <location>
        <begin position="138"/>
        <end position="162"/>
    </location>
</feature>
<comment type="subcellular location">
    <subcellularLocation>
        <location evidence="1 7">Cell membrane</location>
        <topology evidence="1 7">Multi-pass membrane protein</topology>
    </subcellularLocation>
</comment>
<evidence type="ECO:0000256" key="5">
    <source>
        <dbReference type="ARBA" id="ARBA00022989"/>
    </source>
</evidence>
<feature type="transmembrane region" description="Helical" evidence="7">
    <location>
        <begin position="174"/>
        <end position="193"/>
    </location>
</feature>
<evidence type="ECO:0000256" key="2">
    <source>
        <dbReference type="ARBA" id="ARBA00022448"/>
    </source>
</evidence>
<dbReference type="CDD" id="cd06261">
    <property type="entry name" value="TM_PBP2"/>
    <property type="match status" value="1"/>
</dbReference>
<dbReference type="EMBL" id="JBHUME010000007">
    <property type="protein sequence ID" value="MFD2612514.1"/>
    <property type="molecule type" value="Genomic_DNA"/>
</dbReference>
<feature type="transmembrane region" description="Helical" evidence="7">
    <location>
        <begin position="42"/>
        <end position="63"/>
    </location>
</feature>
<feature type="domain" description="ABC transmembrane type-1" evidence="9">
    <location>
        <begin position="103"/>
        <end position="293"/>
    </location>
</feature>
<evidence type="ECO:0000256" key="4">
    <source>
        <dbReference type="ARBA" id="ARBA00022692"/>
    </source>
</evidence>
<reference evidence="11" key="1">
    <citation type="journal article" date="2019" name="Int. J. Syst. Evol. Microbiol.">
        <title>The Global Catalogue of Microorganisms (GCM) 10K type strain sequencing project: providing services to taxonomists for standard genome sequencing and annotation.</title>
        <authorList>
            <consortium name="The Broad Institute Genomics Platform"/>
            <consortium name="The Broad Institute Genome Sequencing Center for Infectious Disease"/>
            <person name="Wu L."/>
            <person name="Ma J."/>
        </authorList>
    </citation>
    <scope>NUCLEOTIDE SEQUENCE [LARGE SCALE GENOMIC DNA]</scope>
    <source>
        <strain evidence="11">KCTC 3950</strain>
    </source>
</reference>
<dbReference type="InterPro" id="IPR035906">
    <property type="entry name" value="MetI-like_sf"/>
</dbReference>
<keyword evidence="4 7" id="KW-0812">Transmembrane</keyword>
<organism evidence="10 11">
    <name type="scientific">Paenibacillus gansuensis</name>
    <dbReference type="NCBI Taxonomy" id="306542"/>
    <lineage>
        <taxon>Bacteria</taxon>
        <taxon>Bacillati</taxon>
        <taxon>Bacillota</taxon>
        <taxon>Bacilli</taxon>
        <taxon>Bacillales</taxon>
        <taxon>Paenibacillaceae</taxon>
        <taxon>Paenibacillus</taxon>
    </lineage>
</organism>
<keyword evidence="5 7" id="KW-1133">Transmembrane helix</keyword>
<gene>
    <name evidence="10" type="ORF">ACFSUF_08775</name>
</gene>
<dbReference type="PANTHER" id="PTHR43744">
    <property type="entry name" value="ABC TRANSPORTER PERMEASE PROTEIN MG189-RELATED-RELATED"/>
    <property type="match status" value="1"/>
</dbReference>
<comment type="similarity">
    <text evidence="7">Belongs to the binding-protein-dependent transport system permease family.</text>
</comment>
<dbReference type="Pfam" id="PF00528">
    <property type="entry name" value="BPD_transp_1"/>
    <property type="match status" value="1"/>
</dbReference>
<dbReference type="RefSeq" id="WP_377602140.1">
    <property type="nucleotide sequence ID" value="NZ_JBHUME010000007.1"/>
</dbReference>
<feature type="transmembrane region" description="Helical" evidence="7">
    <location>
        <begin position="214"/>
        <end position="235"/>
    </location>
</feature>
<dbReference type="Proteomes" id="UP001597541">
    <property type="component" value="Unassembled WGS sequence"/>
</dbReference>
<name>A0ABW5PDI6_9BACL</name>
<feature type="transmembrane region" description="Helical" evidence="7">
    <location>
        <begin position="107"/>
        <end position="126"/>
    </location>
</feature>
<keyword evidence="3" id="KW-1003">Cell membrane</keyword>
<evidence type="ECO:0000256" key="1">
    <source>
        <dbReference type="ARBA" id="ARBA00004651"/>
    </source>
</evidence>
<keyword evidence="2 7" id="KW-0813">Transport</keyword>
<evidence type="ECO:0000256" key="8">
    <source>
        <dbReference type="SAM" id="MobiDB-lite"/>
    </source>
</evidence>
<feature type="region of interest" description="Disordered" evidence="8">
    <location>
        <begin position="1"/>
        <end position="20"/>
    </location>
</feature>
<accession>A0ABW5PDI6</accession>
<evidence type="ECO:0000256" key="6">
    <source>
        <dbReference type="ARBA" id="ARBA00023136"/>
    </source>
</evidence>
<dbReference type="Gene3D" id="1.10.3720.10">
    <property type="entry name" value="MetI-like"/>
    <property type="match status" value="1"/>
</dbReference>
<evidence type="ECO:0000256" key="7">
    <source>
        <dbReference type="RuleBase" id="RU363032"/>
    </source>
</evidence>
<evidence type="ECO:0000313" key="10">
    <source>
        <dbReference type="EMBL" id="MFD2612514.1"/>
    </source>
</evidence>
<sequence>MPKTAAAADRRPILGTGSRNSDLTSVTHAGISMKRARILRAAVLYSLLIAGSAVILMPFWWMIATSLKSMDEIMAYPPTFVPKEAFWSNYAHTWNAAPFTQYTLNTLFLAVSTVAGNVLVNSFVAYGFAKIDFRGKKFWFALLLATMMIPGFVTLIPQYIFFSKLNLVGTYYPLILPAFLGNAFFIFLVRQFYMGVPNDLIEAAKIDGASHFRIWLQIMIPLAKPALIAVAIFSFNGAWNDFLGPLLYVNDETLYTLQIGLQTFKTTLTTQWNYLMAGSVLVLLPVIVLFFLMQKYFIEGMNLQAGTKG</sequence>